<evidence type="ECO:0000259" key="1">
    <source>
        <dbReference type="Pfam" id="PF24968"/>
    </source>
</evidence>
<name>A0A8H5D0N5_9AGAR</name>
<organism evidence="2 3">
    <name type="scientific">Leucocoprinus leucothites</name>
    <dbReference type="NCBI Taxonomy" id="201217"/>
    <lineage>
        <taxon>Eukaryota</taxon>
        <taxon>Fungi</taxon>
        <taxon>Dikarya</taxon>
        <taxon>Basidiomycota</taxon>
        <taxon>Agaricomycotina</taxon>
        <taxon>Agaricomycetes</taxon>
        <taxon>Agaricomycetidae</taxon>
        <taxon>Agaricales</taxon>
        <taxon>Agaricineae</taxon>
        <taxon>Agaricaceae</taxon>
        <taxon>Leucocoprinus</taxon>
    </lineage>
</organism>
<dbReference type="AlphaFoldDB" id="A0A8H5D0N5"/>
<gene>
    <name evidence="2" type="ORF">D9756_008741</name>
</gene>
<dbReference type="Proteomes" id="UP000559027">
    <property type="component" value="Unassembled WGS sequence"/>
</dbReference>
<sequence>MSSNPQPYPIKLGNLDLQSFWDRDVLNFRVTATVPVGPAAIYFNEKPVVHWRFVAVMRQVDDSAKQAVEAIFFHVEKPYVISPYLQVKVEFKNRLESRFGHLGEVVFDLRQGRRVTLGQVYNLVKDNEMNRFQHTGSGSGCFTWIRQLMVYITKKHWLFAAEVQKLQIFYEKTRNDHQDEYAFPPQDGAHFDVIFEEPK</sequence>
<reference evidence="2 3" key="1">
    <citation type="journal article" date="2020" name="ISME J.">
        <title>Uncovering the hidden diversity of litter-decomposition mechanisms in mushroom-forming fungi.</title>
        <authorList>
            <person name="Floudas D."/>
            <person name="Bentzer J."/>
            <person name="Ahren D."/>
            <person name="Johansson T."/>
            <person name="Persson P."/>
            <person name="Tunlid A."/>
        </authorList>
    </citation>
    <scope>NUCLEOTIDE SEQUENCE [LARGE SCALE GENOMIC DNA]</scope>
    <source>
        <strain evidence="2 3">CBS 146.42</strain>
    </source>
</reference>
<evidence type="ECO:0000313" key="3">
    <source>
        <dbReference type="Proteomes" id="UP000559027"/>
    </source>
</evidence>
<dbReference type="InterPro" id="IPR056672">
    <property type="entry name" value="DUF7770"/>
</dbReference>
<comment type="caution">
    <text evidence="2">The sequence shown here is derived from an EMBL/GenBank/DDBJ whole genome shotgun (WGS) entry which is preliminary data.</text>
</comment>
<keyword evidence="3" id="KW-1185">Reference proteome</keyword>
<proteinExistence type="predicted"/>
<protein>
    <recommendedName>
        <fullName evidence="1">DUF7770 domain-containing protein</fullName>
    </recommendedName>
</protein>
<accession>A0A8H5D0N5</accession>
<dbReference type="Pfam" id="PF24968">
    <property type="entry name" value="DUF7770"/>
    <property type="match status" value="1"/>
</dbReference>
<dbReference type="OrthoDB" id="2641710at2759"/>
<evidence type="ECO:0000313" key="2">
    <source>
        <dbReference type="EMBL" id="KAF5350566.1"/>
    </source>
</evidence>
<dbReference type="EMBL" id="JAACJO010000014">
    <property type="protein sequence ID" value="KAF5350566.1"/>
    <property type="molecule type" value="Genomic_DNA"/>
</dbReference>
<feature type="domain" description="DUF7770" evidence="1">
    <location>
        <begin position="107"/>
        <end position="188"/>
    </location>
</feature>